<dbReference type="Pfam" id="PF13304">
    <property type="entry name" value="AAA_21"/>
    <property type="match status" value="1"/>
</dbReference>
<dbReference type="GeneID" id="61275041"/>
<gene>
    <name evidence="5" type="ORF">DWW24_13590</name>
    <name evidence="6" type="ORF">DXA53_12160</name>
</gene>
<dbReference type="InterPro" id="IPR038734">
    <property type="entry name" value="YhaN_AAA"/>
</dbReference>
<dbReference type="GO" id="GO:0005524">
    <property type="term" value="F:ATP binding"/>
    <property type="evidence" value="ECO:0007669"/>
    <property type="project" value="UniProtKB-KW"/>
</dbReference>
<comment type="caution">
    <text evidence="6">The sequence shown here is derived from an EMBL/GenBank/DDBJ whole genome shotgun (WGS) entry which is preliminary data.</text>
</comment>
<proteinExistence type="predicted"/>
<dbReference type="EMBL" id="QRYW01000029">
    <property type="protein sequence ID" value="RGV23029.1"/>
    <property type="molecule type" value="Genomic_DNA"/>
</dbReference>
<reference evidence="7 8" key="1">
    <citation type="submission" date="2018-08" db="EMBL/GenBank/DDBJ databases">
        <title>A genome reference for cultivated species of the human gut microbiota.</title>
        <authorList>
            <person name="Zou Y."/>
            <person name="Xue W."/>
            <person name="Luo G."/>
        </authorList>
    </citation>
    <scope>NUCLEOTIDE SEQUENCE [LARGE SCALE GENOMIC DNA]</scope>
    <source>
        <strain evidence="5 7">AF14-6AC</strain>
        <strain evidence="6 8">OF03-11</strain>
    </source>
</reference>
<dbReference type="PANTHER" id="PTHR43581:SF4">
    <property type="entry name" value="ATP_GTP PHOSPHATASE"/>
    <property type="match status" value="1"/>
</dbReference>
<feature type="domain" description="ATPase AAA-type core" evidence="3">
    <location>
        <begin position="115"/>
        <end position="282"/>
    </location>
</feature>
<feature type="domain" description="YhaN AAA" evidence="4">
    <location>
        <begin position="1"/>
        <end position="49"/>
    </location>
</feature>
<dbReference type="Proteomes" id="UP000284434">
    <property type="component" value="Unassembled WGS sequence"/>
</dbReference>
<evidence type="ECO:0000259" key="4">
    <source>
        <dbReference type="Pfam" id="PF13514"/>
    </source>
</evidence>
<protein>
    <submittedName>
        <fullName evidence="6">ATP-binding protein</fullName>
    </submittedName>
</protein>
<dbReference type="GO" id="GO:0016887">
    <property type="term" value="F:ATP hydrolysis activity"/>
    <property type="evidence" value="ECO:0007669"/>
    <property type="project" value="InterPro"/>
</dbReference>
<keyword evidence="1" id="KW-0547">Nucleotide-binding</keyword>
<keyword evidence="2 6" id="KW-0067">ATP-binding</keyword>
<dbReference type="Gene3D" id="3.40.50.300">
    <property type="entry name" value="P-loop containing nucleotide triphosphate hydrolases"/>
    <property type="match status" value="1"/>
</dbReference>
<evidence type="ECO:0000313" key="5">
    <source>
        <dbReference type="EMBL" id="RGV23029.1"/>
    </source>
</evidence>
<evidence type="ECO:0000256" key="2">
    <source>
        <dbReference type="ARBA" id="ARBA00022840"/>
    </source>
</evidence>
<dbReference type="OMA" id="QLWIATH"/>
<dbReference type="SUPFAM" id="SSF52540">
    <property type="entry name" value="P-loop containing nucleoside triphosphate hydrolases"/>
    <property type="match status" value="1"/>
</dbReference>
<dbReference type="AlphaFoldDB" id="A0A413IAD1"/>
<dbReference type="Proteomes" id="UP000283426">
    <property type="component" value="Unassembled WGS sequence"/>
</dbReference>
<dbReference type="PANTHER" id="PTHR43581">
    <property type="entry name" value="ATP/GTP PHOSPHATASE"/>
    <property type="match status" value="1"/>
</dbReference>
<accession>A0A413IAD1</accession>
<evidence type="ECO:0000259" key="3">
    <source>
        <dbReference type="Pfam" id="PF13304"/>
    </source>
</evidence>
<dbReference type="EMBL" id="QSCO01000017">
    <property type="protein sequence ID" value="RGY05524.1"/>
    <property type="molecule type" value="Genomic_DNA"/>
</dbReference>
<evidence type="ECO:0000256" key="1">
    <source>
        <dbReference type="ARBA" id="ARBA00022741"/>
    </source>
</evidence>
<organism evidence="6 8">
    <name type="scientific">Odoribacter splanchnicus</name>
    <dbReference type="NCBI Taxonomy" id="28118"/>
    <lineage>
        <taxon>Bacteria</taxon>
        <taxon>Pseudomonadati</taxon>
        <taxon>Bacteroidota</taxon>
        <taxon>Bacteroidia</taxon>
        <taxon>Bacteroidales</taxon>
        <taxon>Odoribacteraceae</taxon>
        <taxon>Odoribacter</taxon>
    </lineage>
</organism>
<evidence type="ECO:0000313" key="7">
    <source>
        <dbReference type="Proteomes" id="UP000283426"/>
    </source>
</evidence>
<dbReference type="RefSeq" id="WP_013612033.1">
    <property type="nucleotide sequence ID" value="NZ_LT906459.1"/>
</dbReference>
<dbReference type="InterPro" id="IPR017871">
    <property type="entry name" value="ABC_transporter-like_CS"/>
</dbReference>
<sequence length="535" mass="61015">MRIKEIKLRHFKRFTDLTICGIPETAKLVVLVGPNGCGKTSIFEAFNHWYRYRGFRHGSDGAYYLKTGEITTEFESNWLYDVVNVTTYDCPLTNQSEIHGKFYFRTAHRNEPDFITQSLSRQNNPIDNIRFNTLMETETTVSENYQRIVSLTLSNVYDTSFDNESVKTLRERIIGRVRNSVKNVFEDLELSSIGDPLSNGSFFFTKGTAQNFHYKNLSAGEKAAFDLILDIIIKSEYFDNTIYCIDEPEVHMHTALQAKLLNELYQLISERSQLWIATHSIGMLNKAKELEEEAPGSVCFLCFDELNPDTQIVLTPTTVNTVIWNKFLELSFGDFAKIIAPSQIVFCEGTKRGRKYKDFDAQIYTKIFFSSYPDTSFISIGSCSEIEDENNLSMRIISQALKNSKIIKLVDRDDKSDQEVEECNAKGIKVLCRRHIECFLYDDEIITKLCMSLGKQDKVEECLAAKQSELSDSINRGNPIDDVKSAGGPIYVALKRILGLSQCGNTQEPFMRDTLAPLITPDTNVFKELEHAIFA</sequence>
<dbReference type="PROSITE" id="PS00211">
    <property type="entry name" value="ABC_TRANSPORTER_1"/>
    <property type="match status" value="1"/>
</dbReference>
<evidence type="ECO:0000313" key="6">
    <source>
        <dbReference type="EMBL" id="RGY05524.1"/>
    </source>
</evidence>
<dbReference type="InterPro" id="IPR051396">
    <property type="entry name" value="Bact_Antivir_Def_Nuclease"/>
</dbReference>
<evidence type="ECO:0000313" key="8">
    <source>
        <dbReference type="Proteomes" id="UP000284434"/>
    </source>
</evidence>
<name>A0A413IAD1_9BACT</name>
<dbReference type="InterPro" id="IPR027417">
    <property type="entry name" value="P-loop_NTPase"/>
</dbReference>
<dbReference type="Pfam" id="PF13514">
    <property type="entry name" value="AAA_27"/>
    <property type="match status" value="1"/>
</dbReference>
<dbReference type="InterPro" id="IPR003959">
    <property type="entry name" value="ATPase_AAA_core"/>
</dbReference>